<gene>
    <name evidence="1" type="ORF">CCACVL1_28928</name>
</gene>
<organism evidence="1 2">
    <name type="scientific">Corchorus capsularis</name>
    <name type="common">Jute</name>
    <dbReference type="NCBI Taxonomy" id="210143"/>
    <lineage>
        <taxon>Eukaryota</taxon>
        <taxon>Viridiplantae</taxon>
        <taxon>Streptophyta</taxon>
        <taxon>Embryophyta</taxon>
        <taxon>Tracheophyta</taxon>
        <taxon>Spermatophyta</taxon>
        <taxon>Magnoliopsida</taxon>
        <taxon>eudicotyledons</taxon>
        <taxon>Gunneridae</taxon>
        <taxon>Pentapetalae</taxon>
        <taxon>rosids</taxon>
        <taxon>malvids</taxon>
        <taxon>Malvales</taxon>
        <taxon>Malvaceae</taxon>
        <taxon>Grewioideae</taxon>
        <taxon>Apeibeae</taxon>
        <taxon>Corchorus</taxon>
    </lineage>
</organism>
<dbReference type="OrthoDB" id="1931061at2759"/>
<dbReference type="AlphaFoldDB" id="A0A1R3G4N6"/>
<dbReference type="InterPro" id="IPR012340">
    <property type="entry name" value="NA-bd_OB-fold"/>
</dbReference>
<dbReference type="Gramene" id="OMO53041">
    <property type="protein sequence ID" value="OMO53041"/>
    <property type="gene ID" value="CCACVL1_28928"/>
</dbReference>
<sequence>MLTGAGNVNKIKVKKQEQEVNKRTLELKLLSGDEVRVYIWAKFLGEIDVDMLMQQQPKPVMVIAGTTVKGSGANLFLTTTTGTKIYVNLDIPQTSELMERYAYEDTKDNQIQDQGNNHRHRYFQGWFYTSCSACVAPLQYAMDGFYCTVHKDQKPKLIAKLPLNVKEGSAKMELIIFGLLAEELANISVSGLPILQDNSEIKLPTSAYNIIGKEYHFVVGLPIQSIKKEELNFKIFDFKPVEAGRTSTHNVMGKAIEDASALLALPASIDNLALQTPQKPGPKGQGSSK</sequence>
<name>A0A1R3G4N6_COCAP</name>
<dbReference type="PANTHER" id="PTHR47165:SF4">
    <property type="entry name" value="OS03G0429900 PROTEIN"/>
    <property type="match status" value="1"/>
</dbReference>
<evidence type="ECO:0000313" key="2">
    <source>
        <dbReference type="Proteomes" id="UP000188268"/>
    </source>
</evidence>
<comment type="caution">
    <text evidence="1">The sequence shown here is derived from an EMBL/GenBank/DDBJ whole genome shotgun (WGS) entry which is preliminary data.</text>
</comment>
<dbReference type="PANTHER" id="PTHR47165">
    <property type="entry name" value="OS03G0429900 PROTEIN"/>
    <property type="match status" value="1"/>
</dbReference>
<evidence type="ECO:0000313" key="1">
    <source>
        <dbReference type="EMBL" id="OMO53041.1"/>
    </source>
</evidence>
<accession>A0A1R3G4N6</accession>
<reference evidence="1 2" key="1">
    <citation type="submission" date="2013-09" db="EMBL/GenBank/DDBJ databases">
        <title>Corchorus capsularis genome sequencing.</title>
        <authorList>
            <person name="Alam M."/>
            <person name="Haque M.S."/>
            <person name="Islam M.S."/>
            <person name="Emdad E.M."/>
            <person name="Islam M.M."/>
            <person name="Ahmed B."/>
            <person name="Halim A."/>
            <person name="Hossen Q.M.M."/>
            <person name="Hossain M.Z."/>
            <person name="Ahmed R."/>
            <person name="Khan M.M."/>
            <person name="Islam R."/>
            <person name="Rashid M.M."/>
            <person name="Khan S.A."/>
            <person name="Rahman M.S."/>
            <person name="Alam M."/>
        </authorList>
    </citation>
    <scope>NUCLEOTIDE SEQUENCE [LARGE SCALE GENOMIC DNA]</scope>
    <source>
        <strain evidence="2">cv. CVL-1</strain>
        <tissue evidence="1">Whole seedling</tissue>
    </source>
</reference>
<proteinExistence type="predicted"/>
<dbReference type="Proteomes" id="UP000188268">
    <property type="component" value="Unassembled WGS sequence"/>
</dbReference>
<dbReference type="SUPFAM" id="SSF50249">
    <property type="entry name" value="Nucleic acid-binding proteins"/>
    <property type="match status" value="2"/>
</dbReference>
<protein>
    <submittedName>
        <fullName evidence="1">Nucleic acid-binding protein</fullName>
    </submittedName>
</protein>
<dbReference type="Gene3D" id="2.40.50.140">
    <property type="entry name" value="Nucleic acid-binding proteins"/>
    <property type="match status" value="1"/>
</dbReference>
<keyword evidence="2" id="KW-1185">Reference proteome</keyword>
<dbReference type="EMBL" id="AWWV01015335">
    <property type="protein sequence ID" value="OMO53041.1"/>
    <property type="molecule type" value="Genomic_DNA"/>
</dbReference>